<evidence type="ECO:0008006" key="3">
    <source>
        <dbReference type="Google" id="ProtNLM"/>
    </source>
</evidence>
<reference evidence="1 2" key="1">
    <citation type="submission" date="2022-05" db="EMBL/GenBank/DDBJ databases">
        <authorList>
            <consortium name="Genoscope - CEA"/>
            <person name="William W."/>
        </authorList>
    </citation>
    <scope>NUCLEOTIDE SEQUENCE [LARGE SCALE GENOMIC DNA]</scope>
</reference>
<gene>
    <name evidence="1" type="ORF">PLOB_00050143</name>
</gene>
<keyword evidence="2" id="KW-1185">Reference proteome</keyword>
<dbReference type="EMBL" id="CALNXK010000099">
    <property type="protein sequence ID" value="CAH3154720.1"/>
    <property type="molecule type" value="Genomic_DNA"/>
</dbReference>
<organism evidence="1 2">
    <name type="scientific">Porites lobata</name>
    <dbReference type="NCBI Taxonomy" id="104759"/>
    <lineage>
        <taxon>Eukaryota</taxon>
        <taxon>Metazoa</taxon>
        <taxon>Cnidaria</taxon>
        <taxon>Anthozoa</taxon>
        <taxon>Hexacorallia</taxon>
        <taxon>Scleractinia</taxon>
        <taxon>Fungiina</taxon>
        <taxon>Poritidae</taxon>
        <taxon>Porites</taxon>
    </lineage>
</organism>
<evidence type="ECO:0000313" key="1">
    <source>
        <dbReference type="EMBL" id="CAH3154720.1"/>
    </source>
</evidence>
<evidence type="ECO:0000313" key="2">
    <source>
        <dbReference type="Proteomes" id="UP001159405"/>
    </source>
</evidence>
<sequence>MINDSKTEFMLTGTKAQLQKTKSSTLTIGESIISPSTEPLRNLGAWFDCNFNLNFNITKTSCVTLPTLGDRAFVAAAPKLWNNLPLDLRCTSDFQVFKRDLKTHLFKKAFSDIML</sequence>
<name>A0ABN8Q389_9CNID</name>
<protein>
    <recommendedName>
        <fullName evidence="3">Reverse transcriptase</fullName>
    </recommendedName>
</protein>
<comment type="caution">
    <text evidence="1">The sequence shown here is derived from an EMBL/GenBank/DDBJ whole genome shotgun (WGS) entry which is preliminary data.</text>
</comment>
<dbReference type="Proteomes" id="UP001159405">
    <property type="component" value="Unassembled WGS sequence"/>
</dbReference>
<accession>A0ABN8Q389</accession>
<proteinExistence type="predicted"/>